<dbReference type="AlphaFoldDB" id="A0A928Z3A3"/>
<dbReference type="Proteomes" id="UP000625316">
    <property type="component" value="Unassembled WGS sequence"/>
</dbReference>
<comment type="pathway">
    <text evidence="1 9">Cell wall biogenesis; peptidoglycan biosynthesis.</text>
</comment>
<keyword evidence="5" id="KW-0378">Hydrolase</keyword>
<dbReference type="GO" id="GO:0016757">
    <property type="term" value="F:glycosyltransferase activity"/>
    <property type="evidence" value="ECO:0007669"/>
    <property type="project" value="UniProtKB-KW"/>
</dbReference>
<keyword evidence="12" id="KW-1185">Reference proteome</keyword>
<gene>
    <name evidence="11" type="ORF">IQ266_16345</name>
</gene>
<evidence type="ECO:0000256" key="4">
    <source>
        <dbReference type="ARBA" id="ARBA00022679"/>
    </source>
</evidence>
<comment type="similarity">
    <text evidence="2">Belongs to the YkuD family.</text>
</comment>
<keyword evidence="8 9" id="KW-0961">Cell wall biogenesis/degradation</keyword>
<dbReference type="Gene3D" id="2.40.440.10">
    <property type="entry name" value="L,D-transpeptidase catalytic domain-like"/>
    <property type="match status" value="1"/>
</dbReference>
<evidence type="ECO:0000256" key="7">
    <source>
        <dbReference type="ARBA" id="ARBA00022984"/>
    </source>
</evidence>
<keyword evidence="6 9" id="KW-0133">Cell shape</keyword>
<evidence type="ECO:0000313" key="11">
    <source>
        <dbReference type="EMBL" id="MBE9031306.1"/>
    </source>
</evidence>
<evidence type="ECO:0000256" key="5">
    <source>
        <dbReference type="ARBA" id="ARBA00022801"/>
    </source>
</evidence>
<dbReference type="PROSITE" id="PS52029">
    <property type="entry name" value="LD_TPASE"/>
    <property type="match status" value="1"/>
</dbReference>
<dbReference type="GO" id="GO:0071972">
    <property type="term" value="F:peptidoglycan L,D-transpeptidase activity"/>
    <property type="evidence" value="ECO:0007669"/>
    <property type="project" value="TreeGrafter"/>
</dbReference>
<evidence type="ECO:0000256" key="6">
    <source>
        <dbReference type="ARBA" id="ARBA00022960"/>
    </source>
</evidence>
<keyword evidence="4" id="KW-0808">Transferase</keyword>
<evidence type="ECO:0000313" key="12">
    <source>
        <dbReference type="Proteomes" id="UP000625316"/>
    </source>
</evidence>
<evidence type="ECO:0000256" key="9">
    <source>
        <dbReference type="PROSITE-ProRule" id="PRU01373"/>
    </source>
</evidence>
<organism evidence="11 12">
    <name type="scientific">Romeriopsis navalis LEGE 11480</name>
    <dbReference type="NCBI Taxonomy" id="2777977"/>
    <lineage>
        <taxon>Bacteria</taxon>
        <taxon>Bacillati</taxon>
        <taxon>Cyanobacteriota</taxon>
        <taxon>Cyanophyceae</taxon>
        <taxon>Leptolyngbyales</taxon>
        <taxon>Leptolyngbyaceae</taxon>
        <taxon>Romeriopsis</taxon>
        <taxon>Romeriopsis navalis</taxon>
    </lineage>
</organism>
<accession>A0A928Z3A3</accession>
<keyword evidence="7 9" id="KW-0573">Peptidoglycan synthesis</keyword>
<evidence type="ECO:0000256" key="8">
    <source>
        <dbReference type="ARBA" id="ARBA00023316"/>
    </source>
</evidence>
<dbReference type="InterPro" id="IPR038063">
    <property type="entry name" value="Transpep_catalytic_dom"/>
</dbReference>
<evidence type="ECO:0000259" key="10">
    <source>
        <dbReference type="PROSITE" id="PS52029"/>
    </source>
</evidence>
<protein>
    <submittedName>
        <fullName evidence="11">L,D-transpeptidase</fullName>
    </submittedName>
</protein>
<feature type="active site" description="Nucleophile" evidence="9">
    <location>
        <position position="162"/>
    </location>
</feature>
<comment type="caution">
    <text evidence="11">The sequence shown here is derived from an EMBL/GenBank/DDBJ whole genome shotgun (WGS) entry which is preliminary data.</text>
</comment>
<evidence type="ECO:0000256" key="2">
    <source>
        <dbReference type="ARBA" id="ARBA00005992"/>
    </source>
</evidence>
<feature type="active site" description="Proton donor/acceptor" evidence="9">
    <location>
        <position position="146"/>
    </location>
</feature>
<dbReference type="GO" id="GO:0008360">
    <property type="term" value="P:regulation of cell shape"/>
    <property type="evidence" value="ECO:0007669"/>
    <property type="project" value="UniProtKB-UniRule"/>
</dbReference>
<dbReference type="PANTHER" id="PTHR30582:SF24">
    <property type="entry name" value="L,D-TRANSPEPTIDASE ERFK_SRFK-RELATED"/>
    <property type="match status" value="1"/>
</dbReference>
<dbReference type="EMBL" id="JADEXQ010000059">
    <property type="protein sequence ID" value="MBE9031306.1"/>
    <property type="molecule type" value="Genomic_DNA"/>
</dbReference>
<proteinExistence type="inferred from homology"/>
<dbReference type="InterPro" id="IPR050979">
    <property type="entry name" value="LD-transpeptidase"/>
</dbReference>
<dbReference type="GO" id="GO:0071555">
    <property type="term" value="P:cell wall organization"/>
    <property type="evidence" value="ECO:0007669"/>
    <property type="project" value="UniProtKB-UniRule"/>
</dbReference>
<evidence type="ECO:0000256" key="1">
    <source>
        <dbReference type="ARBA" id="ARBA00004752"/>
    </source>
</evidence>
<dbReference type="InterPro" id="IPR005490">
    <property type="entry name" value="LD_TPept_cat_dom"/>
</dbReference>
<dbReference type="PANTHER" id="PTHR30582">
    <property type="entry name" value="L,D-TRANSPEPTIDASE"/>
    <property type="match status" value="1"/>
</dbReference>
<dbReference type="SUPFAM" id="SSF141523">
    <property type="entry name" value="L,D-transpeptidase catalytic domain-like"/>
    <property type="match status" value="1"/>
</dbReference>
<sequence length="187" mass="20761">MAVTLQKPRMARHLMLLSMSVGLLLLVTGPLHHLRQAWGKAIVVATPTASPVLTSPRAHDTKLQVDLSDRQVRVYRNGKETARYPVAVGQAGWETPSGQFKIHQMRHNPIWQHPITKKVIASGPDNPLGRRWIGFYQGEHMAIGFHGTPQESLVGQAVSHGCLRMRNRDIAAMYQQVGLGTVVEVQN</sequence>
<reference evidence="11" key="1">
    <citation type="submission" date="2020-10" db="EMBL/GenBank/DDBJ databases">
        <authorList>
            <person name="Castelo-Branco R."/>
            <person name="Eusebio N."/>
            <person name="Adriana R."/>
            <person name="Vieira A."/>
            <person name="Brugerolle De Fraissinette N."/>
            <person name="Rezende De Castro R."/>
            <person name="Schneider M.P."/>
            <person name="Vasconcelos V."/>
            <person name="Leao P.N."/>
        </authorList>
    </citation>
    <scope>NUCLEOTIDE SEQUENCE</scope>
    <source>
        <strain evidence="11">LEGE 11480</strain>
    </source>
</reference>
<dbReference type="CDD" id="cd16913">
    <property type="entry name" value="YkuD_like"/>
    <property type="match status" value="1"/>
</dbReference>
<dbReference type="Pfam" id="PF03734">
    <property type="entry name" value="YkuD"/>
    <property type="match status" value="1"/>
</dbReference>
<evidence type="ECO:0000256" key="3">
    <source>
        <dbReference type="ARBA" id="ARBA00022676"/>
    </source>
</evidence>
<dbReference type="GO" id="GO:0005576">
    <property type="term" value="C:extracellular region"/>
    <property type="evidence" value="ECO:0007669"/>
    <property type="project" value="TreeGrafter"/>
</dbReference>
<feature type="domain" description="L,D-TPase catalytic" evidence="10">
    <location>
        <begin position="61"/>
        <end position="186"/>
    </location>
</feature>
<name>A0A928Z3A3_9CYAN</name>
<keyword evidence="3" id="KW-0328">Glycosyltransferase</keyword>
<dbReference type="GO" id="GO:0018104">
    <property type="term" value="P:peptidoglycan-protein cross-linking"/>
    <property type="evidence" value="ECO:0007669"/>
    <property type="project" value="TreeGrafter"/>
</dbReference>